<dbReference type="KEGG" id="nzl:D0T92_01485"/>
<dbReference type="EMBL" id="CP031700">
    <property type="protein sequence ID" value="QEY27099.1"/>
    <property type="molecule type" value="Genomic_DNA"/>
</dbReference>
<dbReference type="Pfam" id="PF03239">
    <property type="entry name" value="FTR1"/>
    <property type="match status" value="1"/>
</dbReference>
<evidence type="ECO:0000313" key="8">
    <source>
        <dbReference type="Proteomes" id="UP000325713"/>
    </source>
</evidence>
<accession>A0A5J6PWJ6</accession>
<keyword evidence="5 6" id="KW-0472">Membrane</keyword>
<feature type="transmembrane region" description="Helical" evidence="6">
    <location>
        <begin position="148"/>
        <end position="168"/>
    </location>
</feature>
<evidence type="ECO:0000256" key="1">
    <source>
        <dbReference type="ARBA" id="ARBA00004141"/>
    </source>
</evidence>
<feature type="transmembrane region" description="Helical" evidence="6">
    <location>
        <begin position="38"/>
        <end position="58"/>
    </location>
</feature>
<dbReference type="Proteomes" id="UP000325713">
    <property type="component" value="Chromosome"/>
</dbReference>
<gene>
    <name evidence="7" type="ORF">D0T92_01485</name>
</gene>
<proteinExistence type="inferred from homology"/>
<dbReference type="GO" id="GO:0015093">
    <property type="term" value="F:ferrous iron transmembrane transporter activity"/>
    <property type="evidence" value="ECO:0007669"/>
    <property type="project" value="TreeGrafter"/>
</dbReference>
<dbReference type="InterPro" id="IPR004923">
    <property type="entry name" value="FTR1/Fip1/EfeU"/>
</dbReference>
<dbReference type="NCBIfam" id="NF041756">
    <property type="entry name" value="EfeU"/>
    <property type="match status" value="1"/>
</dbReference>
<name>A0A5J6PWJ6_9NEIS</name>
<feature type="transmembrane region" description="Helical" evidence="6">
    <location>
        <begin position="117"/>
        <end position="142"/>
    </location>
</feature>
<evidence type="ECO:0000256" key="4">
    <source>
        <dbReference type="ARBA" id="ARBA00022989"/>
    </source>
</evidence>
<sequence length="282" mass="30584">MFIAFLIMLREGIEAALIVGIVAGFLQQSGNSRLMPKVWLGVVLAVLMCVILGYTIYTVTGEIPQKQQELVVGLIGLVAVGMLTYMVLWMKKAARSMKQHLQESVQAALNRGNGQGLALVGMAFLAVAREGLESVFFLIAVFEQSPSWRMPVGALAGLAVAVLIGVLIYQGGMRLNLAKFFRITGAFLIVVAAGLLAGSLGALHEAGVWNHLQTIAFDTSHILHQDSPLGVLLGGFFGYTDHPTQGEILVWLIYLIPVMYWFLRGSKPAVPPQSLKTHEKEV</sequence>
<evidence type="ECO:0000256" key="3">
    <source>
        <dbReference type="ARBA" id="ARBA00022692"/>
    </source>
</evidence>
<comment type="similarity">
    <text evidence="2">Belongs to the oxidase-dependent Fe transporter (OFeT) (TC 9.A.10.1) family.</text>
</comment>
<feature type="transmembrane region" description="Helical" evidence="6">
    <location>
        <begin position="6"/>
        <end position="26"/>
    </location>
</feature>
<keyword evidence="3 6" id="KW-0812">Transmembrane</keyword>
<evidence type="ECO:0000256" key="2">
    <source>
        <dbReference type="ARBA" id="ARBA00008333"/>
    </source>
</evidence>
<comment type="subcellular location">
    <subcellularLocation>
        <location evidence="1">Membrane</location>
        <topology evidence="1">Multi-pass membrane protein</topology>
    </subcellularLocation>
</comment>
<dbReference type="PANTHER" id="PTHR31632">
    <property type="entry name" value="IRON TRANSPORTER FTH1"/>
    <property type="match status" value="1"/>
</dbReference>
<keyword evidence="8" id="KW-1185">Reference proteome</keyword>
<protein>
    <submittedName>
        <fullName evidence="7">FTR1 family iron permease</fullName>
    </submittedName>
</protein>
<dbReference type="OrthoDB" id="5294331at2"/>
<feature type="transmembrane region" description="Helical" evidence="6">
    <location>
        <begin position="248"/>
        <end position="263"/>
    </location>
</feature>
<organism evidence="7 8">
    <name type="scientific">Neisseria zalophi</name>
    <dbReference type="NCBI Taxonomy" id="640030"/>
    <lineage>
        <taxon>Bacteria</taxon>
        <taxon>Pseudomonadati</taxon>
        <taxon>Pseudomonadota</taxon>
        <taxon>Betaproteobacteria</taxon>
        <taxon>Neisseriales</taxon>
        <taxon>Neisseriaceae</taxon>
        <taxon>Neisseria</taxon>
    </lineage>
</organism>
<evidence type="ECO:0000256" key="6">
    <source>
        <dbReference type="SAM" id="Phobius"/>
    </source>
</evidence>
<dbReference type="GO" id="GO:0033573">
    <property type="term" value="C:high-affinity iron permease complex"/>
    <property type="evidence" value="ECO:0007669"/>
    <property type="project" value="InterPro"/>
</dbReference>
<evidence type="ECO:0000256" key="5">
    <source>
        <dbReference type="ARBA" id="ARBA00023136"/>
    </source>
</evidence>
<dbReference type="PANTHER" id="PTHR31632:SF2">
    <property type="entry name" value="PLASMA MEMBRANE IRON PERMEASE"/>
    <property type="match status" value="1"/>
</dbReference>
<keyword evidence="4 6" id="KW-1133">Transmembrane helix</keyword>
<evidence type="ECO:0000313" key="7">
    <source>
        <dbReference type="EMBL" id="QEY27099.1"/>
    </source>
</evidence>
<feature type="transmembrane region" description="Helical" evidence="6">
    <location>
        <begin position="70"/>
        <end position="90"/>
    </location>
</feature>
<dbReference type="AlphaFoldDB" id="A0A5J6PWJ6"/>
<dbReference type="RefSeq" id="WP_151049531.1">
    <property type="nucleotide sequence ID" value="NZ_CP031700.1"/>
</dbReference>
<reference evidence="7 8" key="1">
    <citation type="submission" date="2018-08" db="EMBL/GenBank/DDBJ databases">
        <title>Neisseria zalophi ATCC BAA-2455 complete genome.</title>
        <authorList>
            <person name="Veseli I.A."/>
            <person name="Buttler R."/>
            <person name="Mascarenhas dos Santos A.C."/>
            <person name="Pombert J.-F."/>
        </authorList>
    </citation>
    <scope>NUCLEOTIDE SEQUENCE [LARGE SCALE GENOMIC DNA]</scope>
    <source>
        <strain evidence="7 8">ATCC BAA-2455</strain>
    </source>
</reference>
<feature type="transmembrane region" description="Helical" evidence="6">
    <location>
        <begin position="180"/>
        <end position="203"/>
    </location>
</feature>